<proteinExistence type="predicted"/>
<accession>A0AAD7CBL9</accession>
<dbReference type="Proteomes" id="UP001221142">
    <property type="component" value="Unassembled WGS sequence"/>
</dbReference>
<feature type="non-terminal residue" evidence="2">
    <location>
        <position position="441"/>
    </location>
</feature>
<protein>
    <recommendedName>
        <fullName evidence="4">F-box domain-containing protein</fullName>
    </recommendedName>
</protein>
<sequence>MLGTELRARLEQIEQQMRALADRNASATRRSEDHRLPSPHLSQRNHCRDLQFDMSRPTLSSCPLRLTEVCKPWRELAHSTCQLWTCLRSAHILPAWLPRTGGLPLQIKVTFTEEDDPALLQMLSQHSSQWETLELVWRNPDACPIDLSGLFPILKRLGYSGRTDLPTFPTSFDAPQLRDLQLGFVHDTDRWHDPSVCMRLTKVELNCLLPGVSLQFLAQTPNVQELFIRSLSRTFPPNAPTPLLLHHLHNLQIRGESDMLAYLTLPALKSLSFSLKNNDWEGTADRLSQLVARSRCTLRQLELVDSHELARYQFLQLVSVDTIRYLTLTDPHGSLAYLFEVMSGNHNPMFPALESLRIDRYNFGSSLEPLAAMLMAGPRVPMRSGSWSRSSFRSPRAFMTRNPTRSLHESISTHLLVDCGNWKSGRWNISSLRSSGRPSMT</sequence>
<evidence type="ECO:0000313" key="2">
    <source>
        <dbReference type="EMBL" id="KAJ7644469.1"/>
    </source>
</evidence>
<name>A0AAD7CBL9_9AGAR</name>
<organism evidence="2 3">
    <name type="scientific">Roridomyces roridus</name>
    <dbReference type="NCBI Taxonomy" id="1738132"/>
    <lineage>
        <taxon>Eukaryota</taxon>
        <taxon>Fungi</taxon>
        <taxon>Dikarya</taxon>
        <taxon>Basidiomycota</taxon>
        <taxon>Agaricomycotina</taxon>
        <taxon>Agaricomycetes</taxon>
        <taxon>Agaricomycetidae</taxon>
        <taxon>Agaricales</taxon>
        <taxon>Marasmiineae</taxon>
        <taxon>Mycenaceae</taxon>
        <taxon>Roridomyces</taxon>
    </lineage>
</organism>
<comment type="caution">
    <text evidence="2">The sequence shown here is derived from an EMBL/GenBank/DDBJ whole genome shotgun (WGS) entry which is preliminary data.</text>
</comment>
<dbReference type="EMBL" id="JARKIF010000003">
    <property type="protein sequence ID" value="KAJ7644469.1"/>
    <property type="molecule type" value="Genomic_DNA"/>
</dbReference>
<evidence type="ECO:0000313" key="3">
    <source>
        <dbReference type="Proteomes" id="UP001221142"/>
    </source>
</evidence>
<feature type="region of interest" description="Disordered" evidence="1">
    <location>
        <begin position="20"/>
        <end position="42"/>
    </location>
</feature>
<evidence type="ECO:0000256" key="1">
    <source>
        <dbReference type="SAM" id="MobiDB-lite"/>
    </source>
</evidence>
<gene>
    <name evidence="2" type="ORF">FB45DRAFT_898005</name>
</gene>
<dbReference type="AlphaFoldDB" id="A0AAD7CBL9"/>
<reference evidence="2" key="1">
    <citation type="submission" date="2023-03" db="EMBL/GenBank/DDBJ databases">
        <title>Massive genome expansion in bonnet fungi (Mycena s.s.) driven by repeated elements and novel gene families across ecological guilds.</title>
        <authorList>
            <consortium name="Lawrence Berkeley National Laboratory"/>
            <person name="Harder C.B."/>
            <person name="Miyauchi S."/>
            <person name="Viragh M."/>
            <person name="Kuo A."/>
            <person name="Thoen E."/>
            <person name="Andreopoulos B."/>
            <person name="Lu D."/>
            <person name="Skrede I."/>
            <person name="Drula E."/>
            <person name="Henrissat B."/>
            <person name="Morin E."/>
            <person name="Kohler A."/>
            <person name="Barry K."/>
            <person name="LaButti K."/>
            <person name="Morin E."/>
            <person name="Salamov A."/>
            <person name="Lipzen A."/>
            <person name="Mereny Z."/>
            <person name="Hegedus B."/>
            <person name="Baldrian P."/>
            <person name="Stursova M."/>
            <person name="Weitz H."/>
            <person name="Taylor A."/>
            <person name="Grigoriev I.V."/>
            <person name="Nagy L.G."/>
            <person name="Martin F."/>
            <person name="Kauserud H."/>
        </authorList>
    </citation>
    <scope>NUCLEOTIDE SEQUENCE</scope>
    <source>
        <strain evidence="2">9284</strain>
    </source>
</reference>
<keyword evidence="3" id="KW-1185">Reference proteome</keyword>
<evidence type="ECO:0008006" key="4">
    <source>
        <dbReference type="Google" id="ProtNLM"/>
    </source>
</evidence>